<feature type="domain" description="Serine/threonine-protein phosphatase 4 regulatory subunit 3-like central" evidence="4">
    <location>
        <begin position="100"/>
        <end position="607"/>
    </location>
</feature>
<protein>
    <submittedName>
        <fullName evidence="6">Platinum sensitivity protein, variant 2</fullName>
    </submittedName>
</protein>
<comment type="subcellular location">
    <subcellularLocation>
        <location evidence="1">Nucleus</location>
    </subcellularLocation>
</comment>
<feature type="compositionally biased region" description="Polar residues" evidence="3">
    <location>
        <begin position="810"/>
        <end position="819"/>
    </location>
</feature>
<sequence>MVESEDQPDRLLLDTRICKEDGFQKQQDTLIVWTEPGNGVDMALSFQEAEGCALIWKFINNVQQSMTSMGGPDDSLSDDLAMDIPSIQLPPPDLGNLADLEANMRMMSATQTGRDALAKAIVKENYITQLISLLEIAEDLETLPELHRLCNIMKTILLINDNGIIEQAVSDECVLGVVGALEYDPDFPSHKANHRQWLNQQGRYKEVVRIEDEKIRRKIHQTYRLQYLKDVVLARILDDNTFGVLNSMIFFNQVAIVQHLDHDATFLKSLFDIFKDPRESALRKKEAVIFIQQCCAIAKNLQPQARANLYHNLLRHQLLDVIHYGLRSPDVSVRVGATDVLVSMIEHDAQMIRMTVYQQIIRKQPLLTDVLIELLLVEVDLGIKSQISDALRILLDSSPPQPQDGAGRGEPDGTPRQQPAVVDPQQELMLVTFYGSSVKKLFRPLIELERGCEKQVNAVNEDIFGYLTEVLCFYMRQHKHRCKSFIVENQIVQRYVYMLDCKEKHLQLIPIRFFKHLAMLRENFYFKIMRDNDVLRPVLDVLVRTLPRDNLVGSACLDLFTEVVRIPRDPTSHDAHLSDHFVEKYRERLLELTDYKPFADMIKHYEQSQFSMAETYTVESEDERVRRSNIVGSRSHMEHLAMDPAQEEYWNTSDDEDDHSSVKDMEVVPGSTPSGKPLVDYASDEEDEVNDKVESSARHAETENSAEAAPATGSPASNTAAPVTTTPPERISEKRRREQDEDDELDKLVLHKRRNSSASAKSVSSFGSASDGPKKKGLGGSPASRDQTQKKTISIIMGSSLKTAAVGQDPASQDENTPT</sequence>
<feature type="compositionally biased region" description="Basic and acidic residues" evidence="3">
    <location>
        <begin position="690"/>
        <end position="702"/>
    </location>
</feature>
<keyword evidence="2" id="KW-0539">Nucleus</keyword>
<evidence type="ECO:0000259" key="4">
    <source>
        <dbReference type="Pfam" id="PF04802"/>
    </source>
</evidence>
<dbReference type="InterPro" id="IPR011993">
    <property type="entry name" value="PH-like_dom_sf"/>
</dbReference>
<dbReference type="GO" id="GO:0030289">
    <property type="term" value="C:protein phosphatase 4 complex"/>
    <property type="evidence" value="ECO:0007669"/>
    <property type="project" value="TreeGrafter"/>
</dbReference>
<evidence type="ECO:0000259" key="5">
    <source>
        <dbReference type="Pfam" id="PF22972"/>
    </source>
</evidence>
<proteinExistence type="predicted"/>
<dbReference type="InterPro" id="IPR051137">
    <property type="entry name" value="PP4R3-like"/>
</dbReference>
<dbReference type="PANTHER" id="PTHR23318:SF0">
    <property type="entry name" value="SERINE_THREONINE-PROTEIN PHOSPHATASE 4 REGULATORY SUBUNIT 3"/>
    <property type="match status" value="1"/>
</dbReference>
<dbReference type="InterPro" id="IPR055236">
    <property type="entry name" value="EVH1_PP4R3"/>
</dbReference>
<dbReference type="SUPFAM" id="SSF48371">
    <property type="entry name" value="ARM repeat"/>
    <property type="match status" value="1"/>
</dbReference>
<dbReference type="PANTHER" id="PTHR23318">
    <property type="entry name" value="ATP SYNTHASE GAMMA-RELATED"/>
    <property type="match status" value="1"/>
</dbReference>
<dbReference type="InterPro" id="IPR016024">
    <property type="entry name" value="ARM-type_fold"/>
</dbReference>
<feature type="compositionally biased region" description="Polar residues" evidence="3">
    <location>
        <begin position="714"/>
        <end position="727"/>
    </location>
</feature>
<organism evidence="6 7">
    <name type="scientific">Coniochaeta pulveracea</name>
    <dbReference type="NCBI Taxonomy" id="177199"/>
    <lineage>
        <taxon>Eukaryota</taxon>
        <taxon>Fungi</taxon>
        <taxon>Dikarya</taxon>
        <taxon>Ascomycota</taxon>
        <taxon>Pezizomycotina</taxon>
        <taxon>Sordariomycetes</taxon>
        <taxon>Sordariomycetidae</taxon>
        <taxon>Coniochaetales</taxon>
        <taxon>Coniochaetaceae</taxon>
        <taxon>Coniochaeta</taxon>
    </lineage>
</organism>
<evidence type="ECO:0000313" key="7">
    <source>
        <dbReference type="Proteomes" id="UP000275385"/>
    </source>
</evidence>
<dbReference type="Pfam" id="PF22972">
    <property type="entry name" value="EVH1_PP4R3"/>
    <property type="match status" value="1"/>
</dbReference>
<dbReference type="OrthoDB" id="27483at2759"/>
<dbReference type="Pfam" id="PF04802">
    <property type="entry name" value="PP4R3"/>
    <property type="match status" value="1"/>
</dbReference>
<dbReference type="GO" id="GO:0005654">
    <property type="term" value="C:nucleoplasm"/>
    <property type="evidence" value="ECO:0007669"/>
    <property type="project" value="TreeGrafter"/>
</dbReference>
<evidence type="ECO:0000313" key="6">
    <source>
        <dbReference type="EMBL" id="RKU45876.1"/>
    </source>
</evidence>
<feature type="compositionally biased region" description="Basic and acidic residues" evidence="3">
    <location>
        <begin position="730"/>
        <end position="739"/>
    </location>
</feature>
<evidence type="ECO:0000256" key="2">
    <source>
        <dbReference type="ARBA" id="ARBA00023242"/>
    </source>
</evidence>
<comment type="caution">
    <text evidence="6">The sequence shown here is derived from an EMBL/GenBank/DDBJ whole genome shotgun (WGS) entry which is preliminary data.</text>
</comment>
<keyword evidence="7" id="KW-1185">Reference proteome</keyword>
<dbReference type="EMBL" id="QVQW01000018">
    <property type="protein sequence ID" value="RKU45876.1"/>
    <property type="molecule type" value="Genomic_DNA"/>
</dbReference>
<dbReference type="InterPro" id="IPR006887">
    <property type="entry name" value="P4R3-like_central_dom"/>
</dbReference>
<dbReference type="AlphaFoldDB" id="A0A420YDC1"/>
<feature type="compositionally biased region" description="Low complexity" evidence="3">
    <location>
        <begin position="756"/>
        <end position="770"/>
    </location>
</feature>
<dbReference type="Gene3D" id="2.30.29.30">
    <property type="entry name" value="Pleckstrin-homology domain (PH domain)/Phosphotyrosine-binding domain (PTB)"/>
    <property type="match status" value="1"/>
</dbReference>
<feature type="region of interest" description="Disordered" evidence="3">
    <location>
        <begin position="650"/>
        <end position="819"/>
    </location>
</feature>
<gene>
    <name evidence="6" type="primary">PSY2_1</name>
    <name evidence="6" type="ORF">DL546_008004</name>
</gene>
<feature type="domain" description="PP4R3 EVH1-like" evidence="5">
    <location>
        <begin position="2"/>
        <end position="68"/>
    </location>
</feature>
<dbReference type="GO" id="GO:0006974">
    <property type="term" value="P:DNA damage response"/>
    <property type="evidence" value="ECO:0007669"/>
    <property type="project" value="TreeGrafter"/>
</dbReference>
<reference evidence="6 7" key="1">
    <citation type="submission" date="2018-08" db="EMBL/GenBank/DDBJ databases">
        <title>Draft genome of the lignicolous fungus Coniochaeta pulveracea.</title>
        <authorList>
            <person name="Borstlap C.J."/>
            <person name="De Witt R.N."/>
            <person name="Botha A."/>
            <person name="Volschenk H."/>
        </authorList>
    </citation>
    <scope>NUCLEOTIDE SEQUENCE [LARGE SCALE GENOMIC DNA]</scope>
    <source>
        <strain evidence="6 7">CAB683</strain>
    </source>
</reference>
<name>A0A420YDC1_9PEZI</name>
<dbReference type="Proteomes" id="UP000275385">
    <property type="component" value="Unassembled WGS sequence"/>
</dbReference>
<dbReference type="GO" id="GO:0072542">
    <property type="term" value="F:protein phosphatase activator activity"/>
    <property type="evidence" value="ECO:0007669"/>
    <property type="project" value="TreeGrafter"/>
</dbReference>
<evidence type="ECO:0000256" key="1">
    <source>
        <dbReference type="ARBA" id="ARBA00004123"/>
    </source>
</evidence>
<evidence type="ECO:0000256" key="3">
    <source>
        <dbReference type="SAM" id="MobiDB-lite"/>
    </source>
</evidence>
<accession>A0A420YDC1</accession>
<feature type="region of interest" description="Disordered" evidence="3">
    <location>
        <begin position="398"/>
        <end position="419"/>
    </location>
</feature>